<dbReference type="VEuPathDB" id="FungiDB:HCDG_01761"/>
<organism evidence="3 4">
    <name type="scientific">Ajellomyces capsulatus (strain H143)</name>
    <name type="common">Darling's disease fungus</name>
    <name type="synonym">Histoplasma capsulatum</name>
    <dbReference type="NCBI Taxonomy" id="544712"/>
    <lineage>
        <taxon>Eukaryota</taxon>
        <taxon>Fungi</taxon>
        <taxon>Dikarya</taxon>
        <taxon>Ascomycota</taxon>
        <taxon>Pezizomycotina</taxon>
        <taxon>Eurotiomycetes</taxon>
        <taxon>Eurotiomycetidae</taxon>
        <taxon>Onygenales</taxon>
        <taxon>Ajellomycetaceae</taxon>
        <taxon>Histoplasma</taxon>
    </lineage>
</organism>
<gene>
    <name evidence="3" type="ORF">HCDG_01761</name>
</gene>
<dbReference type="OrthoDB" id="5400063at2759"/>
<feature type="compositionally biased region" description="Low complexity" evidence="1">
    <location>
        <begin position="207"/>
        <end position="224"/>
    </location>
</feature>
<dbReference type="EMBL" id="GG692420">
    <property type="protein sequence ID" value="EER43731.1"/>
    <property type="molecule type" value="Genomic_DNA"/>
</dbReference>
<feature type="compositionally biased region" description="Basic and acidic residues" evidence="1">
    <location>
        <begin position="276"/>
        <end position="287"/>
    </location>
</feature>
<evidence type="ECO:0000256" key="2">
    <source>
        <dbReference type="SAM" id="Phobius"/>
    </source>
</evidence>
<feature type="compositionally biased region" description="Low complexity" evidence="1">
    <location>
        <begin position="318"/>
        <end position="330"/>
    </location>
</feature>
<reference evidence="4" key="1">
    <citation type="submission" date="2009-05" db="EMBL/GenBank/DDBJ databases">
        <title>The genome sequence of Ajellomyces capsulatus strain H143.</title>
        <authorList>
            <person name="Champion M."/>
            <person name="Cuomo C.A."/>
            <person name="Ma L.-J."/>
            <person name="Henn M.R."/>
            <person name="Sil A."/>
            <person name="Goldman B."/>
            <person name="Young S.K."/>
            <person name="Kodira C.D."/>
            <person name="Zeng Q."/>
            <person name="Koehrsen M."/>
            <person name="Alvarado L."/>
            <person name="Berlin A.M."/>
            <person name="Borenstein D."/>
            <person name="Chen Z."/>
            <person name="Engels R."/>
            <person name="Freedman E."/>
            <person name="Gellesch M."/>
            <person name="Goldberg J."/>
            <person name="Griggs A."/>
            <person name="Gujja S."/>
            <person name="Heiman D.I."/>
            <person name="Hepburn T.A."/>
            <person name="Howarth C."/>
            <person name="Jen D."/>
            <person name="Larson L."/>
            <person name="Lewis B."/>
            <person name="Mehta T."/>
            <person name="Park D."/>
            <person name="Pearson M."/>
            <person name="Roberts A."/>
            <person name="Saif S."/>
            <person name="Shea T.D."/>
            <person name="Shenoy N."/>
            <person name="Sisk P."/>
            <person name="Stolte C."/>
            <person name="Sykes S."/>
            <person name="Walk T."/>
            <person name="White J."/>
            <person name="Yandava C."/>
            <person name="Klein B."/>
            <person name="McEwen J.G."/>
            <person name="Puccia R."/>
            <person name="Goldman G.H."/>
            <person name="Felipe M.S."/>
            <person name="Nino-Vega G."/>
            <person name="San-Blas G."/>
            <person name="Taylor J.W."/>
            <person name="Mendoza L."/>
            <person name="Galagan J.E."/>
            <person name="Nusbaum C."/>
            <person name="Birren B.W."/>
        </authorList>
    </citation>
    <scope>NUCLEOTIDE SEQUENCE [LARGE SCALE GENOMIC DNA]</scope>
    <source>
        <strain evidence="4">H143</strain>
    </source>
</reference>
<proteinExistence type="predicted"/>
<dbReference type="eggNOG" id="ENOG502S9W4">
    <property type="taxonomic scope" value="Eukaryota"/>
</dbReference>
<keyword evidence="2" id="KW-0472">Membrane</keyword>
<name>C6H5R0_AJECH</name>
<dbReference type="Proteomes" id="UP000002624">
    <property type="component" value="Unassembled WGS sequence"/>
</dbReference>
<feature type="region of interest" description="Disordered" evidence="1">
    <location>
        <begin position="349"/>
        <end position="374"/>
    </location>
</feature>
<feature type="region of interest" description="Disordered" evidence="1">
    <location>
        <begin position="202"/>
        <end position="253"/>
    </location>
</feature>
<protein>
    <submittedName>
        <fullName evidence="3">Uncharacterized protein</fullName>
    </submittedName>
</protein>
<dbReference type="OMA" id="KYNESYP"/>
<evidence type="ECO:0000256" key="1">
    <source>
        <dbReference type="SAM" id="MobiDB-lite"/>
    </source>
</evidence>
<feature type="region of interest" description="Disordered" evidence="1">
    <location>
        <begin position="275"/>
        <end position="330"/>
    </location>
</feature>
<sequence length="470" mass="50536">MPVGLVGGPLLESHSSPLPLCGLSPTLILASHLLQDTILNTQQAAGKYRRRGLEKLQTGECLRIVVVVEILPFNSWSPDPTSRSSLIYIEHAFVVCNFWLTAILLITGCFVSLVIFPPQSIMSSSLLAPEDIMLPPSPPEYADEYAEEPTTTCTVPSTFKSRETGADVRNGATTAAPAKMTHLIMQPTLNLIPKPYSSLSKTHLRSRSLASPAAPSMARAHSSPGPDSRGRYAFTANPGGSPSLHDSSLRRQSPLRVSVEDSLYPSISTLHISEPIAEHPELQDTPRSRKVQLDVSSHSPLSPGTLGTFPRTTRRRPSSPLYPSNSSPISAQASPIVFPAKFNESYPSYSFSSTSSMPSTPSSIRSRSPSISSLETIPDIPDAEAAAIEADQIAMLKAAADRADEAAAANKDFNRRRSAIDVSGSSSPLGNSRFGGLGSYGGTRADKRKRWSVCGAEGRQDLDLETIWED</sequence>
<dbReference type="AlphaFoldDB" id="C6H5R0"/>
<evidence type="ECO:0000313" key="4">
    <source>
        <dbReference type="Proteomes" id="UP000002624"/>
    </source>
</evidence>
<keyword evidence="2" id="KW-1133">Transmembrane helix</keyword>
<dbReference type="STRING" id="544712.C6H5R0"/>
<feature type="region of interest" description="Disordered" evidence="1">
    <location>
        <begin position="419"/>
        <end position="452"/>
    </location>
</feature>
<accession>C6H5R0</accession>
<dbReference type="HOGENOM" id="CLU_046290_2_0_1"/>
<keyword evidence="2" id="KW-0812">Transmembrane</keyword>
<evidence type="ECO:0000313" key="3">
    <source>
        <dbReference type="EMBL" id="EER43731.1"/>
    </source>
</evidence>
<feature type="transmembrane region" description="Helical" evidence="2">
    <location>
        <begin position="92"/>
        <end position="116"/>
    </location>
</feature>